<protein>
    <submittedName>
        <fullName evidence="3">DJ-1/PfpI family protein</fullName>
        <ecNumber evidence="3">4.2.1.-</ecNumber>
    </submittedName>
</protein>
<evidence type="ECO:0000256" key="1">
    <source>
        <dbReference type="SAM" id="MobiDB-lite"/>
    </source>
</evidence>
<name>A0ABV9C583_9GAMM</name>
<dbReference type="PANTHER" id="PTHR43130">
    <property type="entry name" value="ARAC-FAMILY TRANSCRIPTIONAL REGULATOR"/>
    <property type="match status" value="1"/>
</dbReference>
<dbReference type="Pfam" id="PF01965">
    <property type="entry name" value="DJ-1_PfpI"/>
    <property type="match status" value="1"/>
</dbReference>
<dbReference type="InterPro" id="IPR052158">
    <property type="entry name" value="INH-QAR"/>
</dbReference>
<evidence type="ECO:0000259" key="2">
    <source>
        <dbReference type="Pfam" id="PF01965"/>
    </source>
</evidence>
<dbReference type="Gene3D" id="3.40.50.880">
    <property type="match status" value="1"/>
</dbReference>
<organism evidence="3 4">
    <name type="scientific">Dyella halodurans</name>
    <dbReference type="NCBI Taxonomy" id="1920171"/>
    <lineage>
        <taxon>Bacteria</taxon>
        <taxon>Pseudomonadati</taxon>
        <taxon>Pseudomonadota</taxon>
        <taxon>Gammaproteobacteria</taxon>
        <taxon>Lysobacterales</taxon>
        <taxon>Rhodanobacteraceae</taxon>
        <taxon>Dyella</taxon>
    </lineage>
</organism>
<keyword evidence="4" id="KW-1185">Reference proteome</keyword>
<evidence type="ECO:0000313" key="3">
    <source>
        <dbReference type="EMBL" id="MFC4528156.1"/>
    </source>
</evidence>
<feature type="domain" description="DJ-1/PfpI" evidence="2">
    <location>
        <begin position="15"/>
        <end position="169"/>
    </location>
</feature>
<dbReference type="InterPro" id="IPR029062">
    <property type="entry name" value="Class_I_gatase-like"/>
</dbReference>
<dbReference type="Proteomes" id="UP001595961">
    <property type="component" value="Unassembled WGS sequence"/>
</dbReference>
<reference evidence="4" key="1">
    <citation type="journal article" date="2019" name="Int. J. Syst. Evol. Microbiol.">
        <title>The Global Catalogue of Microorganisms (GCM) 10K type strain sequencing project: providing services to taxonomists for standard genome sequencing and annotation.</title>
        <authorList>
            <consortium name="The Broad Institute Genomics Platform"/>
            <consortium name="The Broad Institute Genome Sequencing Center for Infectious Disease"/>
            <person name="Wu L."/>
            <person name="Ma J."/>
        </authorList>
    </citation>
    <scope>NUCLEOTIDE SEQUENCE [LARGE SCALE GENOMIC DNA]</scope>
    <source>
        <strain evidence="4">CCM 4481</strain>
    </source>
</reference>
<accession>A0ABV9C583</accession>
<gene>
    <name evidence="3" type="ORF">ACFO5W_16050</name>
</gene>
<dbReference type="PANTHER" id="PTHR43130:SF2">
    <property type="entry name" value="DJ-1_PFPI DOMAIN-CONTAINING PROTEIN"/>
    <property type="match status" value="1"/>
</dbReference>
<proteinExistence type="predicted"/>
<dbReference type="RefSeq" id="WP_266148515.1">
    <property type="nucleotide sequence ID" value="NZ_CP064028.1"/>
</dbReference>
<sequence length="240" mass="26237">MPSIDSDTHLLIGALIFEDMDQCDLTGPFEALSRVPNATFKTIAKDTTPIRDLRGLRILPDLSIEDAPQLDVLLVPGGYGQEALMDDEQVIAFLRRQARHARYIFSVCTGALLCGAAGLLEGKRATTHWTAMEVLPLFGADPVNDRVVIDGNLISTGGVTAGIDGSLTVVSLLRGNEAAEEIQLYMAYDPKTPFTAGSPETAPPRVLRTVTERAKAITERRMDTGRRYQRSRQHETSADR</sequence>
<keyword evidence="3" id="KW-0456">Lyase</keyword>
<dbReference type="InterPro" id="IPR002818">
    <property type="entry name" value="DJ-1/PfpI"/>
</dbReference>
<comment type="caution">
    <text evidence="3">The sequence shown here is derived from an EMBL/GenBank/DDBJ whole genome shotgun (WGS) entry which is preliminary data.</text>
</comment>
<dbReference type="GO" id="GO:0016829">
    <property type="term" value="F:lyase activity"/>
    <property type="evidence" value="ECO:0007669"/>
    <property type="project" value="UniProtKB-KW"/>
</dbReference>
<dbReference type="CDD" id="cd03139">
    <property type="entry name" value="GATase1_PfpI_2"/>
    <property type="match status" value="1"/>
</dbReference>
<dbReference type="EMBL" id="JBHSGA010000018">
    <property type="protein sequence ID" value="MFC4528156.1"/>
    <property type="molecule type" value="Genomic_DNA"/>
</dbReference>
<feature type="region of interest" description="Disordered" evidence="1">
    <location>
        <begin position="217"/>
        <end position="240"/>
    </location>
</feature>
<evidence type="ECO:0000313" key="4">
    <source>
        <dbReference type="Proteomes" id="UP001595961"/>
    </source>
</evidence>
<dbReference type="SUPFAM" id="SSF52317">
    <property type="entry name" value="Class I glutamine amidotransferase-like"/>
    <property type="match status" value="1"/>
</dbReference>
<dbReference type="EC" id="4.2.1.-" evidence="3"/>